<dbReference type="SUPFAM" id="SSF69318">
    <property type="entry name" value="Integrin alpha N-terminal domain"/>
    <property type="match status" value="1"/>
</dbReference>
<sequence length="383" mass="41986">MKTFTKRVVGRVENAIGGGQMNTLLAVGDINQDGLLDLVVSGRNGKMIWLENKGNQAPWTEHFLDEASNMECGGILYDLTGNGYPDLINGSDASHDEIYWWENPGPNGGKWIKRVIAKTGNRQFHDTVIGDITGDGNLSLVFTNQIGNKGTTVYRIPLPQDPTQSPWPGLQVVTTGKSEGTNHQPEEGLAIGDIDGDGKNEFVCGTHWYKYTGDGWDGHKFASGYITTKVAIGDIDSDGANEMILSEGDPCVYGRTEGGKVAWFKPRSDITDLWEEHVIDNGLLDAHTLALADFCENGNLDLLVAEIGMADRKTDDYLVHAPSMYIYENDGKGNFKTRHVVDEGTGTHEAVLADVNNRGTLDIVGKPLHGPEKWNIHVWYGNR</sequence>
<comment type="caution">
    <text evidence="2">The sequence shown here is derived from an EMBL/GenBank/DDBJ whole genome shotgun (WGS) entry which is preliminary data.</text>
</comment>
<dbReference type="InterPro" id="IPR028994">
    <property type="entry name" value="Integrin_alpha_N"/>
</dbReference>
<organism evidence="2 3">
    <name type="scientific">Alicyclobacillus fodiniaquatilis</name>
    <dbReference type="NCBI Taxonomy" id="1661150"/>
    <lineage>
        <taxon>Bacteria</taxon>
        <taxon>Bacillati</taxon>
        <taxon>Bacillota</taxon>
        <taxon>Bacilli</taxon>
        <taxon>Bacillales</taxon>
        <taxon>Alicyclobacillaceae</taxon>
        <taxon>Alicyclobacillus</taxon>
    </lineage>
</organism>
<reference evidence="3" key="1">
    <citation type="journal article" date="2019" name="Int. J. Syst. Evol. Microbiol.">
        <title>The Global Catalogue of Microorganisms (GCM) 10K type strain sequencing project: providing services to taxonomists for standard genome sequencing and annotation.</title>
        <authorList>
            <consortium name="The Broad Institute Genomics Platform"/>
            <consortium name="The Broad Institute Genome Sequencing Center for Infectious Disease"/>
            <person name="Wu L."/>
            <person name="Ma J."/>
        </authorList>
    </citation>
    <scope>NUCLEOTIDE SEQUENCE [LARGE SCALE GENOMIC DNA]</scope>
    <source>
        <strain evidence="3">CGMCC 1.12286</strain>
    </source>
</reference>
<gene>
    <name evidence="2" type="ORF">ACFSB2_08580</name>
</gene>
<evidence type="ECO:0000256" key="1">
    <source>
        <dbReference type="ARBA" id="ARBA00022729"/>
    </source>
</evidence>
<dbReference type="Proteomes" id="UP001597079">
    <property type="component" value="Unassembled WGS sequence"/>
</dbReference>
<keyword evidence="3" id="KW-1185">Reference proteome</keyword>
<dbReference type="PANTHER" id="PTHR44103:SF1">
    <property type="entry name" value="PROPROTEIN CONVERTASE P"/>
    <property type="match status" value="1"/>
</dbReference>
<dbReference type="EMBL" id="JBHUCX010000021">
    <property type="protein sequence ID" value="MFD1674754.1"/>
    <property type="molecule type" value="Genomic_DNA"/>
</dbReference>
<proteinExistence type="predicted"/>
<dbReference type="RefSeq" id="WP_377942628.1">
    <property type="nucleotide sequence ID" value="NZ_JBHUCX010000021.1"/>
</dbReference>
<accession>A0ABW4JG75</accession>
<keyword evidence="1" id="KW-0732">Signal</keyword>
<name>A0ABW4JG75_9BACL</name>
<protein>
    <submittedName>
        <fullName evidence="2">FG-GAP repeat domain-containing protein</fullName>
    </submittedName>
</protein>
<dbReference type="InterPro" id="IPR013517">
    <property type="entry name" value="FG-GAP"/>
</dbReference>
<evidence type="ECO:0000313" key="3">
    <source>
        <dbReference type="Proteomes" id="UP001597079"/>
    </source>
</evidence>
<dbReference type="PANTHER" id="PTHR44103">
    <property type="entry name" value="PROPROTEIN CONVERTASE P"/>
    <property type="match status" value="1"/>
</dbReference>
<dbReference type="Gene3D" id="2.130.10.130">
    <property type="entry name" value="Integrin alpha, N-terminal"/>
    <property type="match status" value="3"/>
</dbReference>
<dbReference type="Pfam" id="PF13517">
    <property type="entry name" value="FG-GAP_3"/>
    <property type="match status" value="1"/>
</dbReference>
<evidence type="ECO:0000313" key="2">
    <source>
        <dbReference type="EMBL" id="MFD1674754.1"/>
    </source>
</evidence>